<evidence type="ECO:0000256" key="16">
    <source>
        <dbReference type="ARBA" id="ARBA00038053"/>
    </source>
</evidence>
<keyword evidence="9" id="KW-0573">Peptidoglycan synthesis</keyword>
<feature type="transmembrane region" description="Helical" evidence="21">
    <location>
        <begin position="184"/>
        <end position="202"/>
    </location>
</feature>
<comment type="similarity">
    <text evidence="16">Belongs to the SEDS family. FtsW subfamily.</text>
</comment>
<evidence type="ECO:0000256" key="21">
    <source>
        <dbReference type="SAM" id="Phobius"/>
    </source>
</evidence>
<dbReference type="EC" id="2.4.99.28" evidence="19"/>
<dbReference type="InterPro" id="IPR001182">
    <property type="entry name" value="FtsW/RodA"/>
</dbReference>
<gene>
    <name evidence="22" type="ORF">ABR82_01595</name>
</gene>
<keyword evidence="8" id="KW-0133">Cell shape</keyword>
<dbReference type="GO" id="GO:0051301">
    <property type="term" value="P:cell division"/>
    <property type="evidence" value="ECO:0007669"/>
    <property type="project" value="UniProtKB-KW"/>
</dbReference>
<keyword evidence="10 21" id="KW-1133">Transmembrane helix</keyword>
<keyword evidence="11 21" id="KW-0472">Membrane</keyword>
<evidence type="ECO:0000256" key="11">
    <source>
        <dbReference type="ARBA" id="ARBA00023136"/>
    </source>
</evidence>
<dbReference type="GO" id="GO:0071555">
    <property type="term" value="P:cell wall organization"/>
    <property type="evidence" value="ECO:0007669"/>
    <property type="project" value="UniProtKB-KW"/>
</dbReference>
<evidence type="ECO:0000256" key="12">
    <source>
        <dbReference type="ARBA" id="ARBA00023306"/>
    </source>
</evidence>
<evidence type="ECO:0000256" key="3">
    <source>
        <dbReference type="ARBA" id="ARBA00022475"/>
    </source>
</evidence>
<dbReference type="GO" id="GO:0008360">
    <property type="term" value="P:regulation of cell shape"/>
    <property type="evidence" value="ECO:0007669"/>
    <property type="project" value="UniProtKB-KW"/>
</dbReference>
<feature type="transmembrane region" description="Helical" evidence="21">
    <location>
        <begin position="303"/>
        <end position="326"/>
    </location>
</feature>
<evidence type="ECO:0000256" key="13">
    <source>
        <dbReference type="ARBA" id="ARBA00023316"/>
    </source>
</evidence>
<evidence type="ECO:0000256" key="18">
    <source>
        <dbReference type="ARBA" id="ARBA00041418"/>
    </source>
</evidence>
<sequence>MGRNSAHILVACVAVLVGLGLTMLASVGAFSPDNRGQTLFFLQRQGLWLVVGTGICVGLSRCDAKTILRYASWIFGIATVLVAICLIPGLGKSVKGSARWIPIGPFAIQPGEMLKLATVVMAAAWVKWKGPKMKNSWEGLFLPFLILIVPVLLLVKQPDLGSAAFVMVAAAVVLFVGGAPILPLIGVGVLGLVGVGLVAISMPERMDRLVAFMNPEAHKQGGGYQVTQALIALGSGGTRGVGLGQSIQKMFYLPEAHTDFIFPILGEELGLFATLSVVLLFLVMTLCGGSIAGHAADLPTMALGMGATALVGMQAIANLAVVTGLLPPKGVGLPFMSYGGSNLVLCLGAIGILLSLHREAKYPVEARHRRLVGGGK</sequence>
<evidence type="ECO:0000256" key="2">
    <source>
        <dbReference type="ARBA" id="ARBA00004752"/>
    </source>
</evidence>
<evidence type="ECO:0000256" key="20">
    <source>
        <dbReference type="ARBA" id="ARBA00049902"/>
    </source>
</evidence>
<accession>A0A0R2RK04</accession>
<evidence type="ECO:0000256" key="9">
    <source>
        <dbReference type="ARBA" id="ARBA00022984"/>
    </source>
</evidence>
<organism evidence="22 23">
    <name type="scientific">Verrucomicrobia subdivision 6 bacterium BACL9 MAG-120507-bin52</name>
    <dbReference type="NCBI Taxonomy" id="1655590"/>
    <lineage>
        <taxon>Bacteria</taxon>
        <taxon>Pseudomonadati</taxon>
        <taxon>Verrucomicrobiota</taxon>
        <taxon>Verrucomicrobiia</taxon>
        <taxon>Verrucomicrobiales</taxon>
        <taxon>Verrucomicrobia subdivision 6</taxon>
    </lineage>
</organism>
<dbReference type="GO" id="GO:0008955">
    <property type="term" value="F:peptidoglycan glycosyltransferase activity"/>
    <property type="evidence" value="ECO:0007669"/>
    <property type="project" value="UniProtKB-EC"/>
</dbReference>
<feature type="transmembrane region" description="Helical" evidence="21">
    <location>
        <begin position="160"/>
        <end position="177"/>
    </location>
</feature>
<evidence type="ECO:0000313" key="22">
    <source>
        <dbReference type="EMBL" id="KRO63119.1"/>
    </source>
</evidence>
<dbReference type="GO" id="GO:0032153">
    <property type="term" value="C:cell division site"/>
    <property type="evidence" value="ECO:0007669"/>
    <property type="project" value="TreeGrafter"/>
</dbReference>
<comment type="subcellular location">
    <subcellularLocation>
        <location evidence="1">Cell membrane</location>
        <topology evidence="1">Multi-pass membrane protein</topology>
    </subcellularLocation>
</comment>
<comment type="catalytic activity">
    <reaction evidence="20">
        <text>[GlcNAc-(1-&gt;4)-Mur2Ac(oyl-L-Ala-gamma-D-Glu-L-Lys-D-Ala-D-Ala)](n)-di-trans,octa-cis-undecaprenyl diphosphate + beta-D-GlcNAc-(1-&gt;4)-Mur2Ac(oyl-L-Ala-gamma-D-Glu-L-Lys-D-Ala-D-Ala)-di-trans,octa-cis-undecaprenyl diphosphate = [GlcNAc-(1-&gt;4)-Mur2Ac(oyl-L-Ala-gamma-D-Glu-L-Lys-D-Ala-D-Ala)](n+1)-di-trans,octa-cis-undecaprenyl diphosphate + di-trans,octa-cis-undecaprenyl diphosphate + H(+)</text>
        <dbReference type="Rhea" id="RHEA:23708"/>
        <dbReference type="Rhea" id="RHEA-COMP:9602"/>
        <dbReference type="Rhea" id="RHEA-COMP:9603"/>
        <dbReference type="ChEBI" id="CHEBI:15378"/>
        <dbReference type="ChEBI" id="CHEBI:58405"/>
        <dbReference type="ChEBI" id="CHEBI:60033"/>
        <dbReference type="ChEBI" id="CHEBI:78435"/>
        <dbReference type="EC" id="2.4.99.28"/>
    </reaction>
</comment>
<evidence type="ECO:0000256" key="8">
    <source>
        <dbReference type="ARBA" id="ARBA00022960"/>
    </source>
</evidence>
<evidence type="ECO:0000256" key="19">
    <source>
        <dbReference type="ARBA" id="ARBA00044770"/>
    </source>
</evidence>
<dbReference type="PANTHER" id="PTHR30474:SF2">
    <property type="entry name" value="PEPTIDOGLYCAN GLYCOSYLTRANSFERASE FTSW-RELATED"/>
    <property type="match status" value="1"/>
</dbReference>
<feature type="transmembrane region" description="Helical" evidence="21">
    <location>
        <begin position="71"/>
        <end position="91"/>
    </location>
</feature>
<evidence type="ECO:0000256" key="15">
    <source>
        <dbReference type="ARBA" id="ARBA00033270"/>
    </source>
</evidence>
<dbReference type="NCBIfam" id="TIGR02614">
    <property type="entry name" value="ftsW"/>
    <property type="match status" value="1"/>
</dbReference>
<proteinExistence type="inferred from homology"/>
<keyword evidence="4" id="KW-0132">Cell division</keyword>
<keyword evidence="7 21" id="KW-0812">Transmembrane</keyword>
<dbReference type="GO" id="GO:0005886">
    <property type="term" value="C:plasma membrane"/>
    <property type="evidence" value="ECO:0007669"/>
    <property type="project" value="UniProtKB-SubCell"/>
</dbReference>
<evidence type="ECO:0000256" key="7">
    <source>
        <dbReference type="ARBA" id="ARBA00022692"/>
    </source>
</evidence>
<dbReference type="GO" id="GO:0009252">
    <property type="term" value="P:peptidoglycan biosynthetic process"/>
    <property type="evidence" value="ECO:0007669"/>
    <property type="project" value="UniProtKB-KW"/>
</dbReference>
<dbReference type="PANTHER" id="PTHR30474">
    <property type="entry name" value="CELL CYCLE PROTEIN"/>
    <property type="match status" value="1"/>
</dbReference>
<dbReference type="GO" id="GO:0015648">
    <property type="term" value="F:lipid-linked peptidoglycan transporter activity"/>
    <property type="evidence" value="ECO:0007669"/>
    <property type="project" value="TreeGrafter"/>
</dbReference>
<feature type="transmembrane region" description="Helical" evidence="21">
    <location>
        <begin position="269"/>
        <end position="291"/>
    </location>
</feature>
<evidence type="ECO:0000256" key="6">
    <source>
        <dbReference type="ARBA" id="ARBA00022679"/>
    </source>
</evidence>
<reference evidence="22 23" key="1">
    <citation type="submission" date="2015-10" db="EMBL/GenBank/DDBJ databases">
        <title>Metagenome-Assembled Genomes uncover a global brackish microbiome.</title>
        <authorList>
            <person name="Hugerth L.W."/>
            <person name="Larsson J."/>
            <person name="Alneberg J."/>
            <person name="Lindh M.V."/>
            <person name="Legrand C."/>
            <person name="Pinhassi J."/>
            <person name="Andersson A.F."/>
        </authorList>
    </citation>
    <scope>NUCLEOTIDE SEQUENCE [LARGE SCALE GENOMIC DNA]</scope>
    <source>
        <strain evidence="22">BACL18 MAG-120507-bin52</strain>
    </source>
</reference>
<dbReference type="EMBL" id="LIBO01000007">
    <property type="protein sequence ID" value="KRO63119.1"/>
    <property type="molecule type" value="Genomic_DNA"/>
</dbReference>
<comment type="caution">
    <text evidence="22">The sequence shown here is derived from an EMBL/GenBank/DDBJ whole genome shotgun (WGS) entry which is preliminary data.</text>
</comment>
<evidence type="ECO:0000256" key="14">
    <source>
        <dbReference type="ARBA" id="ARBA00032370"/>
    </source>
</evidence>
<evidence type="ECO:0000256" key="10">
    <source>
        <dbReference type="ARBA" id="ARBA00022989"/>
    </source>
</evidence>
<feature type="transmembrane region" description="Helical" evidence="21">
    <location>
        <begin position="338"/>
        <end position="357"/>
    </location>
</feature>
<feature type="transmembrane region" description="Helical" evidence="21">
    <location>
        <begin position="137"/>
        <end position="154"/>
    </location>
</feature>
<comment type="pathway">
    <text evidence="2">Cell wall biogenesis; peptidoglycan biosynthesis.</text>
</comment>
<dbReference type="AlphaFoldDB" id="A0A0R2RK04"/>
<evidence type="ECO:0000313" key="23">
    <source>
        <dbReference type="Proteomes" id="UP000051269"/>
    </source>
</evidence>
<protein>
    <recommendedName>
        <fullName evidence="17">Probable peptidoglycan glycosyltransferase FtsW</fullName>
        <ecNumber evidence="19">2.4.99.28</ecNumber>
    </recommendedName>
    <alternativeName>
        <fullName evidence="18">Cell division protein FtsW</fullName>
    </alternativeName>
    <alternativeName>
        <fullName evidence="15">Cell wall polymerase</fullName>
    </alternativeName>
    <alternativeName>
        <fullName evidence="14">Peptidoglycan polymerase</fullName>
    </alternativeName>
</protein>
<name>A0A0R2RK04_9BACT</name>
<keyword evidence="13" id="KW-0961">Cell wall biogenesis/degradation</keyword>
<evidence type="ECO:0000256" key="1">
    <source>
        <dbReference type="ARBA" id="ARBA00004651"/>
    </source>
</evidence>
<evidence type="ECO:0000256" key="5">
    <source>
        <dbReference type="ARBA" id="ARBA00022676"/>
    </source>
</evidence>
<evidence type="ECO:0000256" key="4">
    <source>
        <dbReference type="ARBA" id="ARBA00022618"/>
    </source>
</evidence>
<dbReference type="Pfam" id="PF01098">
    <property type="entry name" value="FTSW_RODA_SPOVE"/>
    <property type="match status" value="1"/>
</dbReference>
<keyword evidence="3" id="KW-1003">Cell membrane</keyword>
<keyword evidence="6" id="KW-0808">Transferase</keyword>
<keyword evidence="5" id="KW-0328">Glycosyltransferase</keyword>
<dbReference type="InterPro" id="IPR013437">
    <property type="entry name" value="FtsW"/>
</dbReference>
<feature type="transmembrane region" description="Helical" evidence="21">
    <location>
        <begin position="39"/>
        <end position="59"/>
    </location>
</feature>
<keyword evidence="12" id="KW-0131">Cell cycle</keyword>
<evidence type="ECO:0000256" key="17">
    <source>
        <dbReference type="ARBA" id="ARBA00041185"/>
    </source>
</evidence>
<dbReference type="Proteomes" id="UP000051269">
    <property type="component" value="Unassembled WGS sequence"/>
</dbReference>